<dbReference type="HAMAP" id="MF_00260">
    <property type="entry name" value="Porphobil_deam"/>
    <property type="match status" value="1"/>
</dbReference>
<feature type="domain" description="Porphobilinogen deaminase C-terminal" evidence="13">
    <location>
        <begin position="436"/>
        <end position="509"/>
    </location>
</feature>
<dbReference type="InterPro" id="IPR000860">
    <property type="entry name" value="HemC"/>
</dbReference>
<dbReference type="InterPro" id="IPR022419">
    <property type="entry name" value="Porphobilin_deaminase_cofac_BS"/>
</dbReference>
<evidence type="ECO:0000256" key="7">
    <source>
        <dbReference type="ARBA" id="ARBA00023027"/>
    </source>
</evidence>
<dbReference type="Pfam" id="PF01379">
    <property type="entry name" value="Porphobil_deam"/>
    <property type="match status" value="1"/>
</dbReference>
<dbReference type="EC" id="2.5.1.61" evidence="11"/>
<dbReference type="Gene3D" id="3.40.50.720">
    <property type="entry name" value="NAD(P)-binding Rossmann-like Domain"/>
    <property type="match status" value="1"/>
</dbReference>
<dbReference type="SUPFAM" id="SSF54782">
    <property type="entry name" value="Porphobilinogen deaminase (hydroxymethylbilane synthase), C-terminal domain"/>
    <property type="match status" value="1"/>
</dbReference>
<evidence type="ECO:0000256" key="11">
    <source>
        <dbReference type="HAMAP-Rule" id="MF_00260"/>
    </source>
</evidence>
<evidence type="ECO:0000313" key="14">
    <source>
        <dbReference type="EMBL" id="BDE04896.1"/>
    </source>
</evidence>
<dbReference type="InterPro" id="IPR022417">
    <property type="entry name" value="Porphobilin_deaminase_N"/>
</dbReference>
<dbReference type="PANTHER" id="PTHR11557">
    <property type="entry name" value="PORPHOBILINOGEN DEAMINASE"/>
    <property type="match status" value="1"/>
</dbReference>
<comment type="miscellaneous">
    <text evidence="11">The porphobilinogen subunits are added to the dipyrromethane group.</text>
</comment>
<dbReference type="InterPro" id="IPR036291">
    <property type="entry name" value="NAD(P)-bd_dom_sf"/>
</dbReference>
<dbReference type="NCBIfam" id="TIGR00212">
    <property type="entry name" value="hemC"/>
    <property type="match status" value="1"/>
</dbReference>
<evidence type="ECO:0000256" key="6">
    <source>
        <dbReference type="ARBA" id="ARBA00023002"/>
    </source>
</evidence>
<comment type="pathway">
    <text evidence="2">Porphyrin-containing compound metabolism; siroheme biosynthesis; sirohydrochlorin from precorrin-2: step 1/1.</text>
</comment>
<evidence type="ECO:0000256" key="9">
    <source>
        <dbReference type="ARBA" id="ARBA00047561"/>
    </source>
</evidence>
<dbReference type="Gene3D" id="3.40.50.10090">
    <property type="match status" value="1"/>
</dbReference>
<dbReference type="EMBL" id="AP025523">
    <property type="protein sequence ID" value="BDE04896.1"/>
    <property type="molecule type" value="Genomic_DNA"/>
</dbReference>
<gene>
    <name evidence="11" type="primary">hemC</name>
    <name evidence="14" type="ORF">WPS_01720</name>
</gene>
<dbReference type="AlphaFoldDB" id="A0AAN1XUZ1"/>
<dbReference type="GO" id="GO:0005737">
    <property type="term" value="C:cytoplasm"/>
    <property type="evidence" value="ECO:0007669"/>
    <property type="project" value="UniProtKB-UniRule"/>
</dbReference>
<organism evidence="14 15">
    <name type="scientific">Vulcanimicrobium alpinum</name>
    <dbReference type="NCBI Taxonomy" id="3016050"/>
    <lineage>
        <taxon>Bacteria</taxon>
        <taxon>Bacillati</taxon>
        <taxon>Vulcanimicrobiota</taxon>
        <taxon>Vulcanimicrobiia</taxon>
        <taxon>Vulcanimicrobiales</taxon>
        <taxon>Vulcanimicrobiaceae</taxon>
        <taxon>Vulcanimicrobium</taxon>
    </lineage>
</organism>
<dbReference type="GO" id="GO:0019354">
    <property type="term" value="P:siroheme biosynthetic process"/>
    <property type="evidence" value="ECO:0007669"/>
    <property type="project" value="InterPro"/>
</dbReference>
<dbReference type="RefSeq" id="WP_317995983.1">
    <property type="nucleotide sequence ID" value="NZ_AP025523.1"/>
</dbReference>
<evidence type="ECO:0000256" key="1">
    <source>
        <dbReference type="ARBA" id="ARBA00002869"/>
    </source>
</evidence>
<dbReference type="Pfam" id="PF13241">
    <property type="entry name" value="NAD_binding_7"/>
    <property type="match status" value="1"/>
</dbReference>
<dbReference type="InterPro" id="IPR042518">
    <property type="entry name" value="SirC_C"/>
</dbReference>
<dbReference type="Gene3D" id="3.40.190.10">
    <property type="entry name" value="Periplasmic binding protein-like II"/>
    <property type="match status" value="2"/>
</dbReference>
<comment type="subunit">
    <text evidence="4 11">Monomer.</text>
</comment>
<feature type="modified residue" description="S-(dipyrrolylmethanemethyl)cysteine" evidence="11">
    <location>
        <position position="451"/>
    </location>
</feature>
<dbReference type="PRINTS" id="PR00151">
    <property type="entry name" value="PORPHBDMNASE"/>
</dbReference>
<comment type="cofactor">
    <cofactor evidence="11">
        <name>dipyrromethane</name>
        <dbReference type="ChEBI" id="CHEBI:60342"/>
    </cofactor>
    <text evidence="11">Binds 1 dipyrromethane group covalently.</text>
</comment>
<dbReference type="Gene3D" id="3.30.160.40">
    <property type="entry name" value="Porphobilinogen deaminase, C-terminal domain"/>
    <property type="match status" value="1"/>
</dbReference>
<protein>
    <recommendedName>
        <fullName evidence="11">Porphobilinogen deaminase</fullName>
        <shortName evidence="11">PBG</shortName>
        <ecNumber evidence="11">2.5.1.61</ecNumber>
    </recommendedName>
    <alternativeName>
        <fullName evidence="11">Hydroxymethylbilane synthase</fullName>
        <shortName evidence="11">HMBS</shortName>
    </alternativeName>
    <alternativeName>
        <fullName evidence="11">Pre-uroporphyrinogen synthase</fullName>
    </alternativeName>
</protein>
<accession>A0AAN1XUZ1</accession>
<dbReference type="SUPFAM" id="SSF75615">
    <property type="entry name" value="Siroheme synthase middle domains-like"/>
    <property type="match status" value="1"/>
</dbReference>
<dbReference type="NCBIfam" id="TIGR01470">
    <property type="entry name" value="cysG_Nterm"/>
    <property type="match status" value="1"/>
</dbReference>
<proteinExistence type="inferred from homology"/>
<evidence type="ECO:0000256" key="8">
    <source>
        <dbReference type="ARBA" id="ARBA00023244"/>
    </source>
</evidence>
<dbReference type="SUPFAM" id="SSF53850">
    <property type="entry name" value="Periplasmic binding protein-like II"/>
    <property type="match status" value="1"/>
</dbReference>
<dbReference type="InterPro" id="IPR006367">
    <property type="entry name" value="Sirohaem_synthase_N"/>
</dbReference>
<evidence type="ECO:0000256" key="3">
    <source>
        <dbReference type="ARBA" id="ARBA00005638"/>
    </source>
</evidence>
<feature type="domain" description="Porphobilinogen deaminase N-terminal" evidence="12">
    <location>
        <begin position="219"/>
        <end position="419"/>
    </location>
</feature>
<dbReference type="FunFam" id="3.40.190.10:FF:000005">
    <property type="entry name" value="Porphobilinogen deaminase"/>
    <property type="match status" value="1"/>
</dbReference>
<reference evidence="14 15" key="1">
    <citation type="journal article" date="2022" name="ISME Commun">
        <title>Vulcanimicrobium alpinus gen. nov. sp. nov., the first cultivated representative of the candidate phylum 'Eremiobacterota', is a metabolically versatile aerobic anoxygenic phototroph.</title>
        <authorList>
            <person name="Yabe S."/>
            <person name="Muto K."/>
            <person name="Abe K."/>
            <person name="Yokota A."/>
            <person name="Staudigel H."/>
            <person name="Tebo B.M."/>
        </authorList>
    </citation>
    <scope>NUCLEOTIDE SEQUENCE [LARGE SCALE GENOMIC DNA]</scope>
    <source>
        <strain evidence="14 15">WC8-2</strain>
    </source>
</reference>
<evidence type="ECO:0000256" key="10">
    <source>
        <dbReference type="ARBA" id="ARBA00048169"/>
    </source>
</evidence>
<keyword evidence="15" id="KW-1185">Reference proteome</keyword>
<comment type="catalytic activity">
    <reaction evidence="9">
        <text>precorrin-2 + NAD(+) = sirohydrochlorin + NADH + 2 H(+)</text>
        <dbReference type="Rhea" id="RHEA:15613"/>
        <dbReference type="ChEBI" id="CHEBI:15378"/>
        <dbReference type="ChEBI" id="CHEBI:57540"/>
        <dbReference type="ChEBI" id="CHEBI:57945"/>
        <dbReference type="ChEBI" id="CHEBI:58351"/>
        <dbReference type="ChEBI" id="CHEBI:58827"/>
        <dbReference type="EC" id="1.3.1.76"/>
    </reaction>
</comment>
<dbReference type="GO" id="GO:0006782">
    <property type="term" value="P:protoporphyrinogen IX biosynthetic process"/>
    <property type="evidence" value="ECO:0007669"/>
    <property type="project" value="UniProtKB-UniRule"/>
</dbReference>
<dbReference type="Pfam" id="PF03900">
    <property type="entry name" value="Porphobil_deamC"/>
    <property type="match status" value="1"/>
</dbReference>
<evidence type="ECO:0000256" key="5">
    <source>
        <dbReference type="ARBA" id="ARBA00022679"/>
    </source>
</evidence>
<name>A0AAN1XUZ1_UNVUL</name>
<keyword evidence="8 11" id="KW-0627">Porphyrin biosynthesis</keyword>
<dbReference type="SUPFAM" id="SSF51735">
    <property type="entry name" value="NAD(P)-binding Rossmann-fold domains"/>
    <property type="match status" value="1"/>
</dbReference>
<dbReference type="GO" id="GO:0043115">
    <property type="term" value="F:precorrin-2 dehydrogenase activity"/>
    <property type="evidence" value="ECO:0007669"/>
    <property type="project" value="UniProtKB-EC"/>
</dbReference>
<evidence type="ECO:0000313" key="15">
    <source>
        <dbReference type="Proteomes" id="UP001317532"/>
    </source>
</evidence>
<dbReference type="InterPro" id="IPR036108">
    <property type="entry name" value="4pyrrol_syn_uPrphyn_synt_sf"/>
</dbReference>
<keyword evidence="5 11" id="KW-0808">Transferase</keyword>
<evidence type="ECO:0000259" key="13">
    <source>
        <dbReference type="Pfam" id="PF03900"/>
    </source>
</evidence>
<comment type="function">
    <text evidence="1 11">Tetrapolymerization of the monopyrrole PBG into the hydroxymethylbilane pre-uroporphyrinogen in several discrete steps.</text>
</comment>
<dbReference type="SUPFAM" id="SSF69618">
    <property type="entry name" value="HemD-like"/>
    <property type="match status" value="1"/>
</dbReference>
<dbReference type="InterPro" id="IPR036803">
    <property type="entry name" value="Porphobilinogen_deaminase_C_sf"/>
</dbReference>
<dbReference type="InterPro" id="IPR022418">
    <property type="entry name" value="Porphobilinogen_deaminase_C"/>
</dbReference>
<comment type="similarity">
    <text evidence="3 11">Belongs to the HMBS family.</text>
</comment>
<keyword evidence="6" id="KW-0560">Oxidoreductase</keyword>
<evidence type="ECO:0000259" key="12">
    <source>
        <dbReference type="Pfam" id="PF01379"/>
    </source>
</evidence>
<sequence>MYPVALSLNGRPVVVAGGGSVAERKVRALLDAGAAVTVVSPALSGGLAALAAAHRIAWQPRRYQRGDLAGALLAFAATDDDAANAAIAHDARDAGILVNDASDAGRGDFATPAVHRAGPLTVTVDSGGLSPSFTKRIRDELALQFDARYARAAATLGALRDRVQIVVPPDRRAAVMRHFAERDVDELAAMPPGAVEHEVERAVDTLAGVVPAETRPLICASRASLLAMTQTRAIMAALAEAGIASTVLNVTTRGDAVQDRSIAAIGTDNVFVKELELALRERRADYAVHSCKDLPSTLADDMTLAAVTKREDARDAYCSERYATFADLPPGARVGTSSPRRRAQLRALRPDLVYDDVRGNVDTRLRKLREGEYDAIVLACAGMNRLGLRAAYTVPFPVDQVTPAVAQGALGIETRDGDPLAARLDAVLGDPATSIAVRAERAFLRTLRGGCQAPVGAHATWADGRLQMGGAIAAADGTTVLRSTAAARLALGDVAAAEAVAVGLARELLAAGGTALLGGGPLTGRVVLLPRTQDRPSRIAPALREAGAEVIEAPDSAVARTALEGRVPHVVLFPSSGSVSVITEYLDGLRHDGHRPVIAAMGPSSSETAGAHGWHPDVVAASPEVGAFVQTVMLYLLENGA</sequence>
<dbReference type="Gene3D" id="1.10.8.610">
    <property type="entry name" value="SirC, precorrin-2 dehydrogenase, C-terminal helical domain-like"/>
    <property type="match status" value="1"/>
</dbReference>
<dbReference type="GO" id="GO:0004418">
    <property type="term" value="F:hydroxymethylbilane synthase activity"/>
    <property type="evidence" value="ECO:0007669"/>
    <property type="project" value="UniProtKB-UniRule"/>
</dbReference>
<dbReference type="GO" id="GO:0004852">
    <property type="term" value="F:uroporphyrinogen-III synthase activity"/>
    <property type="evidence" value="ECO:0007669"/>
    <property type="project" value="InterPro"/>
</dbReference>
<dbReference type="KEGG" id="vab:WPS_01720"/>
<dbReference type="PANTHER" id="PTHR11557:SF0">
    <property type="entry name" value="PORPHOBILINOGEN DEAMINASE"/>
    <property type="match status" value="1"/>
</dbReference>
<comment type="catalytic activity">
    <reaction evidence="10 11">
        <text>4 porphobilinogen + H2O = hydroxymethylbilane + 4 NH4(+)</text>
        <dbReference type="Rhea" id="RHEA:13185"/>
        <dbReference type="ChEBI" id="CHEBI:15377"/>
        <dbReference type="ChEBI" id="CHEBI:28938"/>
        <dbReference type="ChEBI" id="CHEBI:57845"/>
        <dbReference type="ChEBI" id="CHEBI:58126"/>
        <dbReference type="EC" id="2.5.1.61"/>
    </reaction>
</comment>
<evidence type="ECO:0000256" key="2">
    <source>
        <dbReference type="ARBA" id="ARBA00005010"/>
    </source>
</evidence>
<evidence type="ECO:0000256" key="4">
    <source>
        <dbReference type="ARBA" id="ARBA00011245"/>
    </source>
</evidence>
<dbReference type="PROSITE" id="PS00533">
    <property type="entry name" value="PORPHOBILINOGEN_DEAM"/>
    <property type="match status" value="1"/>
</dbReference>
<keyword evidence="7" id="KW-0520">NAD</keyword>
<dbReference type="Proteomes" id="UP001317532">
    <property type="component" value="Chromosome"/>
</dbReference>